<evidence type="ECO:0000256" key="6">
    <source>
        <dbReference type="RuleBase" id="RU000688"/>
    </source>
</evidence>
<evidence type="ECO:0000256" key="3">
    <source>
        <dbReference type="ARBA" id="ARBA00022692"/>
    </source>
</evidence>
<dbReference type="PROSITE" id="PS50262">
    <property type="entry name" value="G_PROTEIN_RECEP_F1_2"/>
    <property type="match status" value="1"/>
</dbReference>
<feature type="domain" description="G-protein coupled receptors family 1 profile" evidence="9">
    <location>
        <begin position="52"/>
        <end position="327"/>
    </location>
</feature>
<organism evidence="10 11">
    <name type="scientific">Nasonia vitripennis</name>
    <name type="common">Parasitic wasp</name>
    <dbReference type="NCBI Taxonomy" id="7425"/>
    <lineage>
        <taxon>Eukaryota</taxon>
        <taxon>Metazoa</taxon>
        <taxon>Ecdysozoa</taxon>
        <taxon>Arthropoda</taxon>
        <taxon>Hexapoda</taxon>
        <taxon>Insecta</taxon>
        <taxon>Pterygota</taxon>
        <taxon>Neoptera</taxon>
        <taxon>Endopterygota</taxon>
        <taxon>Hymenoptera</taxon>
        <taxon>Apocrita</taxon>
        <taxon>Proctotrupomorpha</taxon>
        <taxon>Chalcidoidea</taxon>
        <taxon>Pteromalidae</taxon>
        <taxon>Pteromalinae</taxon>
        <taxon>Nasonia</taxon>
    </lineage>
</organism>
<feature type="transmembrane region" description="Helical" evidence="8">
    <location>
        <begin position="117"/>
        <end position="136"/>
    </location>
</feature>
<feature type="transmembrane region" description="Helical" evidence="8">
    <location>
        <begin position="229"/>
        <end position="249"/>
    </location>
</feature>
<accession>A0A7M7GAI0</accession>
<proteinExistence type="inferred from homology"/>
<dbReference type="InParanoid" id="A0A7M7GAI0"/>
<dbReference type="InterPro" id="IPR000276">
    <property type="entry name" value="GPCR_Rhodpsn"/>
</dbReference>
<dbReference type="GO" id="GO:0016020">
    <property type="term" value="C:membrane"/>
    <property type="evidence" value="ECO:0007669"/>
    <property type="project" value="UniProtKB-SubCell"/>
</dbReference>
<feature type="region of interest" description="Disordered" evidence="7">
    <location>
        <begin position="1"/>
        <end position="23"/>
    </location>
</feature>
<name>A0A7M7GAI0_NASVI</name>
<evidence type="ECO:0000256" key="8">
    <source>
        <dbReference type="SAM" id="Phobius"/>
    </source>
</evidence>
<dbReference type="InterPro" id="IPR017452">
    <property type="entry name" value="GPCR_Rhodpsn_7TM"/>
</dbReference>
<dbReference type="FunCoup" id="A0A7M7GAI0">
    <property type="interactions" value="21"/>
</dbReference>
<evidence type="ECO:0000256" key="4">
    <source>
        <dbReference type="ARBA" id="ARBA00022989"/>
    </source>
</evidence>
<gene>
    <name evidence="10" type="primary">100124171</name>
</gene>
<dbReference type="OMA" id="MVHFAKV"/>
<dbReference type="SUPFAM" id="SSF81321">
    <property type="entry name" value="Family A G protein-coupled receptor-like"/>
    <property type="match status" value="1"/>
</dbReference>
<evidence type="ECO:0000313" key="11">
    <source>
        <dbReference type="Proteomes" id="UP000002358"/>
    </source>
</evidence>
<evidence type="ECO:0000256" key="1">
    <source>
        <dbReference type="ARBA" id="ARBA00004370"/>
    </source>
</evidence>
<keyword evidence="6" id="KW-0297">G-protein coupled receptor</keyword>
<feature type="transmembrane region" description="Helical" evidence="8">
    <location>
        <begin position="310"/>
        <end position="330"/>
    </location>
</feature>
<dbReference type="InterPro" id="IPR053093">
    <property type="entry name" value="GPCR-like"/>
</dbReference>
<dbReference type="Pfam" id="PF00001">
    <property type="entry name" value="7tm_1"/>
    <property type="match status" value="1"/>
</dbReference>
<evidence type="ECO:0000256" key="5">
    <source>
        <dbReference type="ARBA" id="ARBA00023136"/>
    </source>
</evidence>
<keyword evidence="6" id="KW-0807">Transducer</keyword>
<comment type="similarity">
    <text evidence="2 6">Belongs to the G-protein coupled receptor 1 family.</text>
</comment>
<feature type="transmembrane region" description="Helical" evidence="8">
    <location>
        <begin position="270"/>
        <end position="290"/>
    </location>
</feature>
<dbReference type="CDD" id="cd14978">
    <property type="entry name" value="7tmA_FMRFamide_R-like"/>
    <property type="match status" value="1"/>
</dbReference>
<keyword evidence="3 6" id="KW-0812">Transmembrane</keyword>
<dbReference type="AlphaFoldDB" id="A0A7M7GAI0"/>
<dbReference type="OrthoDB" id="10033446at2759"/>
<dbReference type="PROSITE" id="PS00237">
    <property type="entry name" value="G_PROTEIN_RECEP_F1_1"/>
    <property type="match status" value="1"/>
</dbReference>
<keyword evidence="11" id="KW-1185">Reference proteome</keyword>
<feature type="transmembrane region" description="Helical" evidence="8">
    <location>
        <begin position="71"/>
        <end position="97"/>
    </location>
</feature>
<dbReference type="PANTHER" id="PTHR47760">
    <property type="entry name" value="G-PROTEIN COUPLED RECEPTOR B0563.6-LIKE PROTEIN-RELATED"/>
    <property type="match status" value="1"/>
</dbReference>
<keyword evidence="6" id="KW-0675">Receptor</keyword>
<evidence type="ECO:0000313" key="10">
    <source>
        <dbReference type="EnsemblMetazoa" id="XP_001608057"/>
    </source>
</evidence>
<dbReference type="GO" id="GO:0004930">
    <property type="term" value="F:G protein-coupled receptor activity"/>
    <property type="evidence" value="ECO:0007669"/>
    <property type="project" value="UniProtKB-KW"/>
</dbReference>
<evidence type="ECO:0000259" key="9">
    <source>
        <dbReference type="PROSITE" id="PS50262"/>
    </source>
</evidence>
<feature type="transmembrane region" description="Helical" evidence="8">
    <location>
        <begin position="36"/>
        <end position="59"/>
    </location>
</feature>
<sequence length="362" mass="40934">MNETAAESLCVSSSKNQSDGVVDDDEDVRISELRKISYGFIMPTICLLGIVGNVLNLVVLTRRNMQGRAYIYMRAYSTASLVAISFCIPFALRVLIAKEKGGWTSWFQAFYHVHLELYLGNSCLGVCVMTLLALTVERHSSVCRLRPTSNLAASGATFQRGLSPRLTLLLLALGTFFLYLPTIFRAEMSSCISARLNYQRLYQQRDNRPLLQSAFYQVYQVMLELVFKIGPTLLLAGLNLRIMLVYRRACNKRRRRRQSGGGYLAEERRLMLLLGSTSLLFLVCVSPMVFLNLTLSQDNLAHFAYQVFRALANLLEVTNYSLTFYIYCLFSEDFRNTLRRTFTGASSVGTSIQQQRTPSPIS</sequence>
<protein>
    <recommendedName>
        <fullName evidence="9">G-protein coupled receptors family 1 profile domain-containing protein</fullName>
    </recommendedName>
</protein>
<reference evidence="10" key="1">
    <citation type="submission" date="2021-01" db="UniProtKB">
        <authorList>
            <consortium name="EnsemblMetazoa"/>
        </authorList>
    </citation>
    <scope>IDENTIFICATION</scope>
</reference>
<dbReference type="PANTHER" id="PTHR47760:SF1">
    <property type="entry name" value="G-PROTEIN COUPLED RECEPTORS FAMILY 1 PROFILE DOMAIN-CONTAINING PROTEIN"/>
    <property type="match status" value="1"/>
</dbReference>
<feature type="compositionally biased region" description="Polar residues" evidence="7">
    <location>
        <begin position="1"/>
        <end position="19"/>
    </location>
</feature>
<keyword evidence="5 8" id="KW-0472">Membrane</keyword>
<dbReference type="EnsemblMetazoa" id="XM_001608007">
    <property type="protein sequence ID" value="XP_001608057"/>
    <property type="gene ID" value="LOC100124171"/>
</dbReference>
<comment type="subcellular location">
    <subcellularLocation>
        <location evidence="1">Membrane</location>
    </subcellularLocation>
</comment>
<evidence type="ECO:0000256" key="7">
    <source>
        <dbReference type="SAM" id="MobiDB-lite"/>
    </source>
</evidence>
<dbReference type="Proteomes" id="UP000002358">
    <property type="component" value="Chromosome 5"/>
</dbReference>
<dbReference type="PRINTS" id="PR00237">
    <property type="entry name" value="GPCRRHODOPSN"/>
</dbReference>
<dbReference type="Gene3D" id="1.20.1070.10">
    <property type="entry name" value="Rhodopsin 7-helix transmembrane proteins"/>
    <property type="match status" value="1"/>
</dbReference>
<keyword evidence="4 8" id="KW-1133">Transmembrane helix</keyword>
<dbReference type="KEGG" id="nvi:100124171"/>
<evidence type="ECO:0000256" key="2">
    <source>
        <dbReference type="ARBA" id="ARBA00010663"/>
    </source>
</evidence>
<feature type="transmembrane region" description="Helical" evidence="8">
    <location>
        <begin position="166"/>
        <end position="184"/>
    </location>
</feature>